<accession>A0A7J6MA65</accession>
<dbReference type="OrthoDB" id="427765at2759"/>
<evidence type="ECO:0000313" key="3">
    <source>
        <dbReference type="EMBL" id="KAF4668823.1"/>
    </source>
</evidence>
<dbReference type="AlphaFoldDB" id="A0A7J6MA65"/>
<gene>
    <name evidence="3" type="ORF">FOL46_001786</name>
    <name evidence="2" type="ORF">FOZ61_006320</name>
</gene>
<reference evidence="4 5" key="1">
    <citation type="submission" date="2020-04" db="EMBL/GenBank/DDBJ databases">
        <title>Perkinsus olseni comparative genomics.</title>
        <authorList>
            <person name="Bogema D.R."/>
        </authorList>
    </citation>
    <scope>NUCLEOTIDE SEQUENCE [LARGE SCALE GENOMIC DNA]</scope>
    <source>
        <strain evidence="2">ATCC PRA-179</strain>
        <strain evidence="3">ATCC PRA-31</strain>
    </source>
</reference>
<name>A0A7J6MA65_PEROL</name>
<proteinExistence type="predicted"/>
<dbReference type="EMBL" id="JABANN010000152">
    <property type="protein sequence ID" value="KAF4668823.1"/>
    <property type="molecule type" value="Genomic_DNA"/>
</dbReference>
<sequence length="498" mass="55656">MKASPARVLCSAADCGDPAEVLNALRALPKEELHTRPQTLGKAIGAVLNRSRLSWRPLGQALSSFIDGLSGEKIPEDFLRGLVDSDGPAGLAKVICDHHVYSPLRPQALDWLVDHPLLTESLSTSDKQSFLRQSEVLNTFAANTKFFSLVLSQHFDGITTPLQAIDSALCRLKPSNNLVSLVHLLLLRNRRISWPAELPSKVCSLLGRYARKSGGLWLTLIVGTWRYRRADADLLWAACHHYHHHRARLSSQQHPADVIAGRLVTCTEEDIFNGLYRSLVKVVRGEHLPPPRECWIGTINVVINSTMAVAEQFATICELLDSDRSSWLREAIRSHPCIERVLVDDLKAIELVHKVGLRREVLAYSTAAIVYGYQQQHWQLLRSLLASHPNLVVSELTPLRVLRRPIDEQFRSEFLAAMKACPDLWDPYAGYGFSDDTTDTDSEEHEDVPSRRGGSPEDGVTSFRFSPVSHEELLESADFRRLARAISTAASAAWRHES</sequence>
<organism evidence="2 4">
    <name type="scientific">Perkinsus olseni</name>
    <name type="common">Perkinsus atlanticus</name>
    <dbReference type="NCBI Taxonomy" id="32597"/>
    <lineage>
        <taxon>Eukaryota</taxon>
        <taxon>Sar</taxon>
        <taxon>Alveolata</taxon>
        <taxon>Perkinsozoa</taxon>
        <taxon>Perkinsea</taxon>
        <taxon>Perkinsida</taxon>
        <taxon>Perkinsidae</taxon>
        <taxon>Perkinsus</taxon>
    </lineage>
</organism>
<evidence type="ECO:0000313" key="4">
    <source>
        <dbReference type="Proteomes" id="UP000570595"/>
    </source>
</evidence>
<dbReference type="EMBL" id="JABAHT010000036">
    <property type="protein sequence ID" value="KAF4668478.1"/>
    <property type="molecule type" value="Genomic_DNA"/>
</dbReference>
<evidence type="ECO:0000313" key="2">
    <source>
        <dbReference type="EMBL" id="KAF4668478.1"/>
    </source>
</evidence>
<protein>
    <submittedName>
        <fullName evidence="2">Uncharacterized protein</fullName>
    </submittedName>
</protein>
<evidence type="ECO:0000313" key="5">
    <source>
        <dbReference type="Proteomes" id="UP000572268"/>
    </source>
</evidence>
<comment type="caution">
    <text evidence="2">The sequence shown here is derived from an EMBL/GenBank/DDBJ whole genome shotgun (WGS) entry which is preliminary data.</text>
</comment>
<feature type="region of interest" description="Disordered" evidence="1">
    <location>
        <begin position="435"/>
        <end position="462"/>
    </location>
</feature>
<evidence type="ECO:0000256" key="1">
    <source>
        <dbReference type="SAM" id="MobiDB-lite"/>
    </source>
</evidence>
<feature type="compositionally biased region" description="Acidic residues" evidence="1">
    <location>
        <begin position="436"/>
        <end position="446"/>
    </location>
</feature>
<dbReference type="Proteomes" id="UP000570595">
    <property type="component" value="Unassembled WGS sequence"/>
</dbReference>
<dbReference type="Proteomes" id="UP000572268">
    <property type="component" value="Unassembled WGS sequence"/>
</dbReference>